<dbReference type="Pfam" id="PF01556">
    <property type="entry name" value="DnaJ_C"/>
    <property type="match status" value="1"/>
</dbReference>
<dbReference type="KEGG" id="mcad:Pan265_28000"/>
<sequence length="306" mass="33729">MALKFEDYYKVLGVSRNATGEEIQKAYRVLARKHHPDVNKAPDAEERFAKIGEAYEVLKDPEKRRKYDTLGENWKHGQDFRPPPGFEGFGGGQRTGSGSFQGGFHDFFEAFFQQQMGGAGRGRSAGGFEDLFGQGGFGGGGPRAQARPRPAQESELTIGLNEAYAGSTRQLTLSTSEVSKSIDLRIPPGTTDGTKIRLRDENLVLRIRVGRHPDFELMGRNLTTTLRIRPWQAALGDKAEVKTLDGPVDLTIPAGTSSGQRLRLRGRGLPNPKGDAGDLFVRVLIEPEKDLSAEARSLYERLRDLS</sequence>
<keyword evidence="1" id="KW-0143">Chaperone</keyword>
<dbReference type="PANTHER" id="PTHR43096">
    <property type="entry name" value="DNAJ HOMOLOG 1, MITOCHONDRIAL-RELATED"/>
    <property type="match status" value="1"/>
</dbReference>
<accession>A0A518C151</accession>
<dbReference type="Proteomes" id="UP000320386">
    <property type="component" value="Chromosome"/>
</dbReference>
<dbReference type="AlphaFoldDB" id="A0A518C151"/>
<dbReference type="FunFam" id="2.60.260.20:FF:000013">
    <property type="entry name" value="DnaJ subfamily B member 11"/>
    <property type="match status" value="1"/>
</dbReference>
<proteinExistence type="predicted"/>
<dbReference type="InterPro" id="IPR001623">
    <property type="entry name" value="DnaJ_domain"/>
</dbReference>
<dbReference type="GO" id="GO:0051082">
    <property type="term" value="F:unfolded protein binding"/>
    <property type="evidence" value="ECO:0007669"/>
    <property type="project" value="InterPro"/>
</dbReference>
<dbReference type="CDD" id="cd10747">
    <property type="entry name" value="DnaJ_C"/>
    <property type="match status" value="1"/>
</dbReference>
<dbReference type="GO" id="GO:0042026">
    <property type="term" value="P:protein refolding"/>
    <property type="evidence" value="ECO:0007669"/>
    <property type="project" value="TreeGrafter"/>
</dbReference>
<dbReference type="GO" id="GO:0005737">
    <property type="term" value="C:cytoplasm"/>
    <property type="evidence" value="ECO:0007669"/>
    <property type="project" value="TreeGrafter"/>
</dbReference>
<gene>
    <name evidence="3" type="primary">cbpA</name>
    <name evidence="3" type="ORF">Pan265_28000</name>
</gene>
<dbReference type="PRINTS" id="PR00625">
    <property type="entry name" value="JDOMAIN"/>
</dbReference>
<reference evidence="3 4" key="1">
    <citation type="submission" date="2019-02" db="EMBL/GenBank/DDBJ databases">
        <title>Deep-cultivation of Planctomycetes and their phenomic and genomic characterization uncovers novel biology.</title>
        <authorList>
            <person name="Wiegand S."/>
            <person name="Jogler M."/>
            <person name="Boedeker C."/>
            <person name="Pinto D."/>
            <person name="Vollmers J."/>
            <person name="Rivas-Marin E."/>
            <person name="Kohn T."/>
            <person name="Peeters S.H."/>
            <person name="Heuer A."/>
            <person name="Rast P."/>
            <person name="Oberbeckmann S."/>
            <person name="Bunk B."/>
            <person name="Jeske O."/>
            <person name="Meyerdierks A."/>
            <person name="Storesund J.E."/>
            <person name="Kallscheuer N."/>
            <person name="Luecker S."/>
            <person name="Lage O.M."/>
            <person name="Pohl T."/>
            <person name="Merkel B.J."/>
            <person name="Hornburger P."/>
            <person name="Mueller R.-W."/>
            <person name="Bruemmer F."/>
            <person name="Labrenz M."/>
            <person name="Spormann A.M."/>
            <person name="Op den Camp H."/>
            <person name="Overmann J."/>
            <person name="Amann R."/>
            <person name="Jetten M.S.M."/>
            <person name="Mascher T."/>
            <person name="Medema M.H."/>
            <person name="Devos D.P."/>
            <person name="Kaster A.-K."/>
            <person name="Ovreas L."/>
            <person name="Rohde M."/>
            <person name="Galperin M.Y."/>
            <person name="Jogler C."/>
        </authorList>
    </citation>
    <scope>NUCLEOTIDE SEQUENCE [LARGE SCALE GENOMIC DNA]</scope>
    <source>
        <strain evidence="3 4">Pan265</strain>
    </source>
</reference>
<dbReference type="CDD" id="cd06257">
    <property type="entry name" value="DnaJ"/>
    <property type="match status" value="1"/>
</dbReference>
<dbReference type="RefSeq" id="WP_145447070.1">
    <property type="nucleotide sequence ID" value="NZ_CP036280.1"/>
</dbReference>
<dbReference type="SMART" id="SM00271">
    <property type="entry name" value="DnaJ"/>
    <property type="match status" value="1"/>
</dbReference>
<dbReference type="InterPro" id="IPR002939">
    <property type="entry name" value="DnaJ_C"/>
</dbReference>
<keyword evidence="3" id="KW-0238">DNA-binding</keyword>
<dbReference type="InterPro" id="IPR018253">
    <property type="entry name" value="DnaJ_domain_CS"/>
</dbReference>
<evidence type="ECO:0000259" key="2">
    <source>
        <dbReference type="PROSITE" id="PS50076"/>
    </source>
</evidence>
<dbReference type="Gene3D" id="1.10.287.110">
    <property type="entry name" value="DnaJ domain"/>
    <property type="match status" value="1"/>
</dbReference>
<evidence type="ECO:0000313" key="4">
    <source>
        <dbReference type="Proteomes" id="UP000320386"/>
    </source>
</evidence>
<name>A0A518C151_9BACT</name>
<dbReference type="PROSITE" id="PS00636">
    <property type="entry name" value="DNAJ_1"/>
    <property type="match status" value="1"/>
</dbReference>
<dbReference type="SUPFAM" id="SSF49493">
    <property type="entry name" value="HSP40/DnaJ peptide-binding domain"/>
    <property type="match status" value="2"/>
</dbReference>
<dbReference type="InterPro" id="IPR036869">
    <property type="entry name" value="J_dom_sf"/>
</dbReference>
<dbReference type="PROSITE" id="PS50076">
    <property type="entry name" value="DNAJ_2"/>
    <property type="match status" value="1"/>
</dbReference>
<organism evidence="3 4">
    <name type="scientific">Mucisphaera calidilacus</name>
    <dbReference type="NCBI Taxonomy" id="2527982"/>
    <lineage>
        <taxon>Bacteria</taxon>
        <taxon>Pseudomonadati</taxon>
        <taxon>Planctomycetota</taxon>
        <taxon>Phycisphaerae</taxon>
        <taxon>Phycisphaerales</taxon>
        <taxon>Phycisphaeraceae</taxon>
        <taxon>Mucisphaera</taxon>
    </lineage>
</organism>
<dbReference type="SUPFAM" id="SSF46565">
    <property type="entry name" value="Chaperone J-domain"/>
    <property type="match status" value="1"/>
</dbReference>
<keyword evidence="4" id="KW-1185">Reference proteome</keyword>
<dbReference type="Pfam" id="PF00226">
    <property type="entry name" value="DnaJ"/>
    <property type="match status" value="1"/>
</dbReference>
<dbReference type="Gene3D" id="2.60.260.20">
    <property type="entry name" value="Urease metallochaperone UreE, N-terminal domain"/>
    <property type="match status" value="2"/>
</dbReference>
<dbReference type="GO" id="GO:0003677">
    <property type="term" value="F:DNA binding"/>
    <property type="evidence" value="ECO:0007669"/>
    <property type="project" value="UniProtKB-KW"/>
</dbReference>
<dbReference type="EMBL" id="CP036280">
    <property type="protein sequence ID" value="QDU72924.1"/>
    <property type="molecule type" value="Genomic_DNA"/>
</dbReference>
<evidence type="ECO:0000313" key="3">
    <source>
        <dbReference type="EMBL" id="QDU72924.1"/>
    </source>
</evidence>
<dbReference type="PANTHER" id="PTHR43096:SF52">
    <property type="entry name" value="DNAJ HOMOLOG 1, MITOCHONDRIAL-RELATED"/>
    <property type="match status" value="1"/>
</dbReference>
<protein>
    <submittedName>
        <fullName evidence="3">Curved DNA-binding protein</fullName>
    </submittedName>
</protein>
<dbReference type="InterPro" id="IPR008971">
    <property type="entry name" value="HSP40/DnaJ_pept-bd"/>
</dbReference>
<dbReference type="OrthoDB" id="9779889at2"/>
<evidence type="ECO:0000256" key="1">
    <source>
        <dbReference type="ARBA" id="ARBA00023186"/>
    </source>
</evidence>
<feature type="domain" description="J" evidence="2">
    <location>
        <begin position="7"/>
        <end position="71"/>
    </location>
</feature>